<dbReference type="EMBL" id="FOND01000026">
    <property type="protein sequence ID" value="SFF77545.1"/>
    <property type="molecule type" value="Genomic_DNA"/>
</dbReference>
<organism evidence="2 3">
    <name type="scientific">Blastococcus tunisiensis</name>
    <dbReference type="NCBI Taxonomy" id="1798228"/>
    <lineage>
        <taxon>Bacteria</taxon>
        <taxon>Bacillati</taxon>
        <taxon>Actinomycetota</taxon>
        <taxon>Actinomycetes</taxon>
        <taxon>Geodermatophilales</taxon>
        <taxon>Geodermatophilaceae</taxon>
        <taxon>Blastococcus</taxon>
    </lineage>
</organism>
<protein>
    <submittedName>
        <fullName evidence="2">Uncharacterized conserved protein, DUF427 family</fullName>
    </submittedName>
</protein>
<dbReference type="Gene3D" id="2.170.150.40">
    <property type="entry name" value="Domain of unknown function (DUF427)"/>
    <property type="match status" value="1"/>
</dbReference>
<dbReference type="OrthoDB" id="9815163at2"/>
<feature type="domain" description="DUF427" evidence="1">
    <location>
        <begin position="3"/>
        <end position="88"/>
    </location>
</feature>
<evidence type="ECO:0000313" key="3">
    <source>
        <dbReference type="Proteomes" id="UP000198589"/>
    </source>
</evidence>
<dbReference type="RefSeq" id="WP_092203333.1">
    <property type="nucleotide sequence ID" value="NZ_FOND01000026.1"/>
</dbReference>
<dbReference type="Pfam" id="PF04248">
    <property type="entry name" value="NTP_transf_9"/>
    <property type="match status" value="1"/>
</dbReference>
<keyword evidence="3" id="KW-1185">Reference proteome</keyword>
<dbReference type="InterPro" id="IPR007361">
    <property type="entry name" value="DUF427"/>
</dbReference>
<proteinExistence type="predicted"/>
<sequence length="93" mass="10241">MTTASWNGTVVAESDDIVTVEGNAYFPRDAVRADVLRPSDAQTVCHWKGTASYYDLEVDGQVNAAAAWYYPEPEDAAKEIAGRVAFWKGVEIR</sequence>
<name>A0A1I2LE71_9ACTN</name>
<gene>
    <name evidence="2" type="ORF">SAMN05216574_12660</name>
</gene>
<accession>A0A1I2LE71</accession>
<dbReference type="AlphaFoldDB" id="A0A1I2LE71"/>
<dbReference type="InterPro" id="IPR038694">
    <property type="entry name" value="DUF427_sf"/>
</dbReference>
<evidence type="ECO:0000259" key="1">
    <source>
        <dbReference type="Pfam" id="PF04248"/>
    </source>
</evidence>
<evidence type="ECO:0000313" key="2">
    <source>
        <dbReference type="EMBL" id="SFF77545.1"/>
    </source>
</evidence>
<dbReference type="PANTHER" id="PTHR34310:SF5">
    <property type="entry name" value="DUF427 DOMAIN PROTEIN (AFU_ORTHOLOGUE AFUA_3G02220)"/>
    <property type="match status" value="1"/>
</dbReference>
<reference evidence="3" key="1">
    <citation type="submission" date="2016-10" db="EMBL/GenBank/DDBJ databases">
        <authorList>
            <person name="Varghese N."/>
            <person name="Submissions S."/>
        </authorList>
    </citation>
    <scope>NUCLEOTIDE SEQUENCE [LARGE SCALE GENOMIC DNA]</scope>
    <source>
        <strain evidence="3">DSM 46838</strain>
    </source>
</reference>
<dbReference type="PANTHER" id="PTHR34310">
    <property type="entry name" value="DUF427 DOMAIN PROTEIN (AFU_ORTHOLOGUE AFUA_3G02220)"/>
    <property type="match status" value="1"/>
</dbReference>
<dbReference type="Proteomes" id="UP000198589">
    <property type="component" value="Unassembled WGS sequence"/>
</dbReference>